<dbReference type="WBParaSite" id="PS1159_v2.g15247.t2">
    <property type="protein sequence ID" value="PS1159_v2.g15247.t2"/>
    <property type="gene ID" value="PS1159_v2.g15247"/>
</dbReference>
<sequence>MKAFKWPIIIFIGTTAFAAYFILKLFEKEVLNDKNVTENEKVEDEEEQKDDEMENSDTNESTASAAPDELEEITPICLTENYETFSLEQLICHVQSVNHVEQLAALKQICKLLTSDKEISVEALIENGVFPVLVECLKSNHAKVQHKAAWALKTIAGGNLEQTQAVIDAGGVPALVELLHSPHLDVCEQVVYALGNIICAGSKFRDYCIEEGCIEPMLNLIKSETIDVHLLFSIALILPNLFQNPALPCEVVYALLPALAEQILTHDPIILTDTAKLVSFLTAGKEQDFQEINYNHEDFQEINYNHVIKSLVLLFNHPDTQVQYSSLYCLSTFLSKIPSETQISIDENIILQLIKFLNSANLNLCKQALKVIEKLANRPQQNEQLLNSNLILLLESFNAHHDNEVESMALSILSKLKPNNNNDV</sequence>
<proteinExistence type="predicted"/>
<reference evidence="2" key="1">
    <citation type="submission" date="2022-11" db="UniProtKB">
        <authorList>
            <consortium name="WormBaseParasite"/>
        </authorList>
    </citation>
    <scope>IDENTIFICATION</scope>
</reference>
<evidence type="ECO:0000313" key="2">
    <source>
        <dbReference type="WBParaSite" id="PS1159_v2.g15247.t2"/>
    </source>
</evidence>
<dbReference type="Proteomes" id="UP000887580">
    <property type="component" value="Unplaced"/>
</dbReference>
<protein>
    <submittedName>
        <fullName evidence="2">Uncharacterized protein</fullName>
    </submittedName>
</protein>
<accession>A0AC35F9N8</accession>
<organism evidence="1 2">
    <name type="scientific">Panagrolaimus sp. PS1159</name>
    <dbReference type="NCBI Taxonomy" id="55785"/>
    <lineage>
        <taxon>Eukaryota</taxon>
        <taxon>Metazoa</taxon>
        <taxon>Ecdysozoa</taxon>
        <taxon>Nematoda</taxon>
        <taxon>Chromadorea</taxon>
        <taxon>Rhabditida</taxon>
        <taxon>Tylenchina</taxon>
        <taxon>Panagrolaimomorpha</taxon>
        <taxon>Panagrolaimoidea</taxon>
        <taxon>Panagrolaimidae</taxon>
        <taxon>Panagrolaimus</taxon>
    </lineage>
</organism>
<name>A0AC35F9N8_9BILA</name>
<evidence type="ECO:0000313" key="1">
    <source>
        <dbReference type="Proteomes" id="UP000887580"/>
    </source>
</evidence>